<accession>A0ABU3GXU5</accession>
<reference evidence="9" key="1">
    <citation type="submission" date="2023-07" db="EMBL/GenBank/DDBJ databases">
        <title>Functional and genomic diversity of the sorghum phyllosphere microbiome.</title>
        <authorList>
            <person name="Shade A."/>
        </authorList>
    </citation>
    <scope>NUCLEOTIDE SEQUENCE [LARGE SCALE GENOMIC DNA]</scope>
    <source>
        <strain evidence="9">SORGH_AS_0422</strain>
    </source>
</reference>
<feature type="domain" description="Tetrapyrrole methylase" evidence="7">
    <location>
        <begin position="4"/>
        <end position="203"/>
    </location>
</feature>
<dbReference type="PANTHER" id="PTHR46111">
    <property type="entry name" value="RIBOSOMAL RNA SMALL SUBUNIT METHYLTRANSFERASE I"/>
    <property type="match status" value="1"/>
</dbReference>
<organism evidence="8 9">
    <name type="scientific">Mucilaginibacter terrae</name>
    <dbReference type="NCBI Taxonomy" id="1955052"/>
    <lineage>
        <taxon>Bacteria</taxon>
        <taxon>Pseudomonadati</taxon>
        <taxon>Bacteroidota</taxon>
        <taxon>Sphingobacteriia</taxon>
        <taxon>Sphingobacteriales</taxon>
        <taxon>Sphingobacteriaceae</taxon>
        <taxon>Mucilaginibacter</taxon>
    </lineage>
</organism>
<evidence type="ECO:0000256" key="1">
    <source>
        <dbReference type="ARBA" id="ARBA00022490"/>
    </source>
</evidence>
<keyword evidence="4 6" id="KW-0808">Transferase</keyword>
<dbReference type="GO" id="GO:0008168">
    <property type="term" value="F:methyltransferase activity"/>
    <property type="evidence" value="ECO:0007669"/>
    <property type="project" value="UniProtKB-KW"/>
</dbReference>
<dbReference type="Gene3D" id="3.30.950.10">
    <property type="entry name" value="Methyltransferase, Cobalt-precorrin-4 Transmethylase, Domain 2"/>
    <property type="match status" value="1"/>
</dbReference>
<dbReference type="InterPro" id="IPR014776">
    <property type="entry name" value="4pyrrole_Mease_sub2"/>
</dbReference>
<comment type="subcellular location">
    <subcellularLocation>
        <location evidence="6">Cytoplasm</location>
    </subcellularLocation>
</comment>
<keyword evidence="1 6" id="KW-0963">Cytoplasm</keyword>
<keyword evidence="3 6" id="KW-0489">Methyltransferase</keyword>
<dbReference type="InterPro" id="IPR008189">
    <property type="entry name" value="rRNA_ssu_MeTfrase_I"/>
</dbReference>
<dbReference type="Pfam" id="PF00590">
    <property type="entry name" value="TP_methylase"/>
    <property type="match status" value="1"/>
</dbReference>
<comment type="similarity">
    <text evidence="6">Belongs to the methyltransferase superfamily. RsmI family.</text>
</comment>
<keyword evidence="2 6" id="KW-0698">rRNA processing</keyword>
<dbReference type="InterPro" id="IPR014777">
    <property type="entry name" value="4pyrrole_Mease_sub1"/>
</dbReference>
<keyword evidence="5 6" id="KW-0949">S-adenosyl-L-methionine</keyword>
<dbReference type="EMBL" id="JAVLVU010000001">
    <property type="protein sequence ID" value="MDT3403822.1"/>
    <property type="molecule type" value="Genomic_DNA"/>
</dbReference>
<evidence type="ECO:0000256" key="5">
    <source>
        <dbReference type="ARBA" id="ARBA00022691"/>
    </source>
</evidence>
<comment type="caution">
    <text evidence="8">The sequence shown here is derived from an EMBL/GenBank/DDBJ whole genome shotgun (WGS) entry which is preliminary data.</text>
</comment>
<dbReference type="GO" id="GO:0032259">
    <property type="term" value="P:methylation"/>
    <property type="evidence" value="ECO:0007669"/>
    <property type="project" value="UniProtKB-KW"/>
</dbReference>
<evidence type="ECO:0000256" key="6">
    <source>
        <dbReference type="HAMAP-Rule" id="MF_01877"/>
    </source>
</evidence>
<sequence length="224" mass="25356">MTGKLYLVPTPIGNLEDMTYRAIRVLKEADLILAEDTRTSAPMLKHFGIEKRVFAHHQHNEHQSSSEIVKFLLEGKNIALISDAGTPAISDPGFFMVREALKFNIPVECLPGATAFVPALVNSGFPTDKFCFEGFLPLKKGRQTRYKFLADEERTIILYESPHRLLKTLDEMITYWGEDRMISVSRELTKVFEETVRGTVAEVKAYYETHPVKGEFVICVAGKE</sequence>
<proteinExistence type="inferred from homology"/>
<dbReference type="CDD" id="cd11648">
    <property type="entry name" value="RsmI"/>
    <property type="match status" value="1"/>
</dbReference>
<evidence type="ECO:0000259" key="7">
    <source>
        <dbReference type="Pfam" id="PF00590"/>
    </source>
</evidence>
<dbReference type="EC" id="2.1.1.198" evidence="6"/>
<dbReference type="Proteomes" id="UP001258315">
    <property type="component" value="Unassembled WGS sequence"/>
</dbReference>
<evidence type="ECO:0000256" key="4">
    <source>
        <dbReference type="ARBA" id="ARBA00022679"/>
    </source>
</evidence>
<dbReference type="InterPro" id="IPR000878">
    <property type="entry name" value="4pyrrol_Mease"/>
</dbReference>
<dbReference type="InterPro" id="IPR035996">
    <property type="entry name" value="4pyrrol_Methylase_sf"/>
</dbReference>
<comment type="catalytic activity">
    <reaction evidence="6">
        <text>cytidine(1402) in 16S rRNA + S-adenosyl-L-methionine = 2'-O-methylcytidine(1402) in 16S rRNA + S-adenosyl-L-homocysteine + H(+)</text>
        <dbReference type="Rhea" id="RHEA:42924"/>
        <dbReference type="Rhea" id="RHEA-COMP:10285"/>
        <dbReference type="Rhea" id="RHEA-COMP:10286"/>
        <dbReference type="ChEBI" id="CHEBI:15378"/>
        <dbReference type="ChEBI" id="CHEBI:57856"/>
        <dbReference type="ChEBI" id="CHEBI:59789"/>
        <dbReference type="ChEBI" id="CHEBI:74495"/>
        <dbReference type="ChEBI" id="CHEBI:82748"/>
        <dbReference type="EC" id="2.1.1.198"/>
    </reaction>
</comment>
<evidence type="ECO:0000256" key="2">
    <source>
        <dbReference type="ARBA" id="ARBA00022552"/>
    </source>
</evidence>
<protein>
    <recommendedName>
        <fullName evidence="6">Ribosomal RNA small subunit methyltransferase I</fullName>
        <ecNumber evidence="6">2.1.1.198</ecNumber>
    </recommendedName>
    <alternativeName>
        <fullName evidence="6">16S rRNA 2'-O-ribose C1402 methyltransferase</fullName>
    </alternativeName>
    <alternativeName>
        <fullName evidence="6">rRNA (cytidine-2'-O-)-methyltransferase RsmI</fullName>
    </alternativeName>
</protein>
<keyword evidence="9" id="KW-1185">Reference proteome</keyword>
<dbReference type="SUPFAM" id="SSF53790">
    <property type="entry name" value="Tetrapyrrole methylase"/>
    <property type="match status" value="1"/>
</dbReference>
<dbReference type="Gene3D" id="3.40.1010.10">
    <property type="entry name" value="Cobalt-precorrin-4 Transmethylase, Domain 1"/>
    <property type="match status" value="1"/>
</dbReference>
<dbReference type="HAMAP" id="MF_01877">
    <property type="entry name" value="16SrRNA_methyltr_I"/>
    <property type="match status" value="1"/>
</dbReference>
<name>A0ABU3GXU5_9SPHI</name>
<gene>
    <name evidence="6" type="primary">rsmI</name>
    <name evidence="8" type="ORF">QE417_002894</name>
</gene>
<dbReference type="NCBIfam" id="TIGR00096">
    <property type="entry name" value="16S rRNA (cytidine(1402)-2'-O)-methyltransferase"/>
    <property type="match status" value="1"/>
</dbReference>
<dbReference type="RefSeq" id="WP_311951138.1">
    <property type="nucleotide sequence ID" value="NZ_JAVLVU010000001.1"/>
</dbReference>
<dbReference type="PIRSF" id="PIRSF005917">
    <property type="entry name" value="MTase_YraL"/>
    <property type="match status" value="1"/>
</dbReference>
<evidence type="ECO:0000313" key="8">
    <source>
        <dbReference type="EMBL" id="MDT3403822.1"/>
    </source>
</evidence>
<comment type="function">
    <text evidence="6">Catalyzes the 2'-O-methylation of the ribose of cytidine 1402 (C1402) in 16S rRNA.</text>
</comment>
<dbReference type="PROSITE" id="PS01296">
    <property type="entry name" value="RSMI"/>
    <property type="match status" value="1"/>
</dbReference>
<dbReference type="PANTHER" id="PTHR46111:SF1">
    <property type="entry name" value="RIBOSOMAL RNA SMALL SUBUNIT METHYLTRANSFERASE I"/>
    <property type="match status" value="1"/>
</dbReference>
<evidence type="ECO:0000256" key="3">
    <source>
        <dbReference type="ARBA" id="ARBA00022603"/>
    </source>
</evidence>
<evidence type="ECO:0000313" key="9">
    <source>
        <dbReference type="Proteomes" id="UP001258315"/>
    </source>
</evidence>
<dbReference type="InterPro" id="IPR018063">
    <property type="entry name" value="SAM_MeTrfase_RsmI_CS"/>
</dbReference>